<dbReference type="Proteomes" id="UP000198923">
    <property type="component" value="Unassembled WGS sequence"/>
</dbReference>
<reference evidence="1 2" key="1">
    <citation type="submission" date="2016-10" db="EMBL/GenBank/DDBJ databases">
        <authorList>
            <person name="de Groot N.N."/>
        </authorList>
    </citation>
    <scope>NUCLEOTIDE SEQUENCE [LARGE SCALE GENOMIC DNA]</scope>
    <source>
        <strain evidence="1 2">CPCC 201354</strain>
    </source>
</reference>
<accession>A0A1G8KM10</accession>
<protein>
    <submittedName>
        <fullName evidence="1">Uncharacterized protein</fullName>
    </submittedName>
</protein>
<name>A0A1G8KM10_9ACTN</name>
<sequence length="147" mass="16209">MVEIETFLRRPDGTFLAVGACCTAPADLDYIEGAIRICVDGVEIIGLEHWDYVDQLWCYIAEMVARLRSYGYAETCFPDQPINLSMQVSGVRTLVVLKAGEGRKQVSALTTDLLKAVKYAGLSFFDKMSELAPGISYADGQERLSSL</sequence>
<dbReference type="EMBL" id="FNCN01000052">
    <property type="protein sequence ID" value="SDI44422.1"/>
    <property type="molecule type" value="Genomic_DNA"/>
</dbReference>
<keyword evidence="2" id="KW-1185">Reference proteome</keyword>
<evidence type="ECO:0000313" key="1">
    <source>
        <dbReference type="EMBL" id="SDI44422.1"/>
    </source>
</evidence>
<evidence type="ECO:0000313" key="2">
    <source>
        <dbReference type="Proteomes" id="UP000198923"/>
    </source>
</evidence>
<gene>
    <name evidence="1" type="ORF">SAMN05421505_15220</name>
</gene>
<dbReference type="AlphaFoldDB" id="A0A1G8KM10"/>
<organism evidence="1 2">
    <name type="scientific">Sinosporangium album</name>
    <dbReference type="NCBI Taxonomy" id="504805"/>
    <lineage>
        <taxon>Bacteria</taxon>
        <taxon>Bacillati</taxon>
        <taxon>Actinomycetota</taxon>
        <taxon>Actinomycetes</taxon>
        <taxon>Streptosporangiales</taxon>
        <taxon>Streptosporangiaceae</taxon>
        <taxon>Sinosporangium</taxon>
    </lineage>
</organism>
<dbReference type="STRING" id="504805.SAMN05421505_15220"/>
<proteinExistence type="predicted"/>
<dbReference type="OrthoDB" id="2088102at2"/>
<dbReference type="RefSeq" id="WP_093175828.1">
    <property type="nucleotide sequence ID" value="NZ_FNCN01000052.1"/>
</dbReference>